<sequence>MAKKIAKSQSRPRGPQRSSAPVKAKQRRPSLQASLTMAEEKPLSGIKCPGDIQDMLDKLPYDASYYCRSVKQTLQLKQGHCFAGALLGAHCLTRLGYPPLVVSMLADPSLDDSHAIAVYQKDGLWGSVSKSNYTGVRGRDPVYKSVRELVMSYYNFYCNKEGIKTLVAHSAPINLNKVDRAQEWVYRTDVKNGARKVDKATECWTKKLLPKSFTRSKLTVLKGTTLKGQVLGANKAGLFKTAC</sequence>
<evidence type="ECO:0000256" key="1">
    <source>
        <dbReference type="SAM" id="MobiDB-lite"/>
    </source>
</evidence>
<keyword evidence="5" id="KW-1185">Reference proteome</keyword>
<evidence type="ECO:0008006" key="6">
    <source>
        <dbReference type="Google" id="ProtNLM"/>
    </source>
</evidence>
<dbReference type="AlphaFoldDB" id="A0A813LA49"/>
<proteinExistence type="predicted"/>
<dbReference type="Proteomes" id="UP000626109">
    <property type="component" value="Unassembled WGS sequence"/>
</dbReference>
<protein>
    <recommendedName>
        <fullName evidence="6">Transglutaminase-like domain-containing protein</fullName>
    </recommendedName>
</protein>
<feature type="compositionally biased region" description="Low complexity" evidence="1">
    <location>
        <begin position="8"/>
        <end position="19"/>
    </location>
</feature>
<evidence type="ECO:0000313" key="2">
    <source>
        <dbReference type="EMBL" id="CAE8613407.1"/>
    </source>
</evidence>
<evidence type="ECO:0000313" key="4">
    <source>
        <dbReference type="Proteomes" id="UP000626109"/>
    </source>
</evidence>
<organism evidence="3 4">
    <name type="scientific">Polarella glacialis</name>
    <name type="common">Dinoflagellate</name>
    <dbReference type="NCBI Taxonomy" id="89957"/>
    <lineage>
        <taxon>Eukaryota</taxon>
        <taxon>Sar</taxon>
        <taxon>Alveolata</taxon>
        <taxon>Dinophyceae</taxon>
        <taxon>Suessiales</taxon>
        <taxon>Suessiaceae</taxon>
        <taxon>Polarella</taxon>
    </lineage>
</organism>
<evidence type="ECO:0000313" key="5">
    <source>
        <dbReference type="Proteomes" id="UP000654075"/>
    </source>
</evidence>
<gene>
    <name evidence="2" type="ORF">PGLA1383_LOCUS31176</name>
    <name evidence="3" type="ORF">PGLA2088_LOCUS44520</name>
</gene>
<accession>A0A813LA49</accession>
<feature type="region of interest" description="Disordered" evidence="1">
    <location>
        <begin position="1"/>
        <end position="36"/>
    </location>
</feature>
<reference evidence="3" key="1">
    <citation type="submission" date="2021-02" db="EMBL/GenBank/DDBJ databases">
        <authorList>
            <person name="Dougan E. K."/>
            <person name="Rhodes N."/>
            <person name="Thang M."/>
            <person name="Chan C."/>
        </authorList>
    </citation>
    <scope>NUCLEOTIDE SEQUENCE</scope>
</reference>
<name>A0A813LA49_POLGL</name>
<dbReference type="EMBL" id="CAJNNW010035235">
    <property type="protein sequence ID" value="CAE8726529.1"/>
    <property type="molecule type" value="Genomic_DNA"/>
</dbReference>
<dbReference type="EMBL" id="CAJNNV010025254">
    <property type="protein sequence ID" value="CAE8613407.1"/>
    <property type="molecule type" value="Genomic_DNA"/>
</dbReference>
<comment type="caution">
    <text evidence="3">The sequence shown here is derived from an EMBL/GenBank/DDBJ whole genome shotgun (WGS) entry which is preliminary data.</text>
</comment>
<evidence type="ECO:0000313" key="3">
    <source>
        <dbReference type="EMBL" id="CAE8726529.1"/>
    </source>
</evidence>
<dbReference type="Proteomes" id="UP000654075">
    <property type="component" value="Unassembled WGS sequence"/>
</dbReference>